<comment type="caution">
    <text evidence="3">The sequence shown here is derived from an EMBL/GenBank/DDBJ whole genome shotgun (WGS) entry which is preliminary data.</text>
</comment>
<sequence>MRLAASNRPAASLRPSLAPGAMRCVSRSGPRASGLALRAARSGPRALQPAARRHPGAPASGLGNRGADGCRPIRRADGHISEHAAADAVGIPGFRPAGGRRLTRARGRQGMGPQAACLCAVRGGPGRLPRAVPGPEQGRRDAGPFHGGQGHCRADR</sequence>
<accession>A0ABQ6LT64</accession>
<feature type="region of interest" description="Disordered" evidence="1">
    <location>
        <begin position="122"/>
        <end position="156"/>
    </location>
</feature>
<name>A0ABQ6LT64_9RHOB</name>
<evidence type="ECO:0000256" key="1">
    <source>
        <dbReference type="SAM" id="MobiDB-lite"/>
    </source>
</evidence>
<evidence type="ECO:0000313" key="4">
    <source>
        <dbReference type="Proteomes" id="UP001239909"/>
    </source>
</evidence>
<gene>
    <name evidence="3" type="ORF">LNKW23_44980</name>
</gene>
<organism evidence="3 4">
    <name type="scientific">Paralimibaculum aggregatum</name>
    <dbReference type="NCBI Taxonomy" id="3036245"/>
    <lineage>
        <taxon>Bacteria</taxon>
        <taxon>Pseudomonadati</taxon>
        <taxon>Pseudomonadota</taxon>
        <taxon>Alphaproteobacteria</taxon>
        <taxon>Rhodobacterales</taxon>
        <taxon>Paracoccaceae</taxon>
        <taxon>Paralimibaculum</taxon>
    </lineage>
</organism>
<dbReference type="InterPro" id="IPR009683">
    <property type="entry name" value="Extensin-like_C"/>
</dbReference>
<feature type="region of interest" description="Disordered" evidence="1">
    <location>
        <begin position="90"/>
        <end position="109"/>
    </location>
</feature>
<keyword evidence="4" id="KW-1185">Reference proteome</keyword>
<feature type="compositionally biased region" description="Low complexity" evidence="1">
    <location>
        <begin position="31"/>
        <end position="43"/>
    </location>
</feature>
<feature type="domain" description="Extensin-like C-terminal" evidence="2">
    <location>
        <begin position="44"/>
        <end position="140"/>
    </location>
</feature>
<proteinExistence type="predicted"/>
<dbReference type="EMBL" id="BSYI01000057">
    <property type="protein sequence ID" value="GMG85280.1"/>
    <property type="molecule type" value="Genomic_DNA"/>
</dbReference>
<evidence type="ECO:0000313" key="3">
    <source>
        <dbReference type="EMBL" id="GMG85280.1"/>
    </source>
</evidence>
<dbReference type="Proteomes" id="UP001239909">
    <property type="component" value="Unassembled WGS sequence"/>
</dbReference>
<feature type="region of interest" description="Disordered" evidence="1">
    <location>
        <begin position="20"/>
        <end position="74"/>
    </location>
</feature>
<evidence type="ECO:0000259" key="2">
    <source>
        <dbReference type="Pfam" id="PF06904"/>
    </source>
</evidence>
<protein>
    <recommendedName>
        <fullName evidence="2">Extensin-like C-terminal domain-containing protein</fullName>
    </recommendedName>
</protein>
<dbReference type="Pfam" id="PF06904">
    <property type="entry name" value="Extensin-like_C"/>
    <property type="match status" value="1"/>
</dbReference>
<reference evidence="3 4" key="1">
    <citation type="submission" date="2023-04" db="EMBL/GenBank/DDBJ databases">
        <title>Marinoamorphus aggregata gen. nov., sp. Nov., isolate from tissue of brittle star Ophioplocus japonicus.</title>
        <authorList>
            <person name="Kawano K."/>
            <person name="Sawayama S."/>
            <person name="Nakagawa S."/>
        </authorList>
    </citation>
    <scope>NUCLEOTIDE SEQUENCE [LARGE SCALE GENOMIC DNA]</scope>
    <source>
        <strain evidence="3 4">NKW23</strain>
    </source>
</reference>